<dbReference type="Proteomes" id="UP001632038">
    <property type="component" value="Unassembled WGS sequence"/>
</dbReference>
<evidence type="ECO:0000256" key="8">
    <source>
        <dbReference type="ARBA" id="ARBA00023306"/>
    </source>
</evidence>
<dbReference type="GO" id="GO:0000776">
    <property type="term" value="C:kinetochore"/>
    <property type="evidence" value="ECO:0007669"/>
    <property type="project" value="UniProtKB-KW"/>
</dbReference>
<comment type="caution">
    <text evidence="11">The sequence shown here is derived from an EMBL/GenBank/DDBJ whole genome shotgun (WGS) entry which is preliminary data.</text>
</comment>
<evidence type="ECO:0000256" key="1">
    <source>
        <dbReference type="ARBA" id="ARBA00004629"/>
    </source>
</evidence>
<dbReference type="EMBL" id="JAVIJP010000066">
    <property type="protein sequence ID" value="KAL3620402.1"/>
    <property type="molecule type" value="Genomic_DNA"/>
</dbReference>
<keyword evidence="8" id="KW-0131">Cell cycle</keyword>
<dbReference type="PANTHER" id="PTHR14527:SF2">
    <property type="entry name" value="PROTEIN MIS12 HOMOLOG"/>
    <property type="match status" value="1"/>
</dbReference>
<protein>
    <recommendedName>
        <fullName evidence="13">Protein MIS12 homolog</fullName>
    </recommendedName>
</protein>
<evidence type="ECO:0000256" key="3">
    <source>
        <dbReference type="ARBA" id="ARBA00022454"/>
    </source>
</evidence>
<evidence type="ECO:0000313" key="12">
    <source>
        <dbReference type="Proteomes" id="UP001632038"/>
    </source>
</evidence>
<comment type="subcellular location">
    <subcellularLocation>
        <location evidence="1">Chromosome</location>
        <location evidence="1">Centromere</location>
        <location evidence="1">Kinetochore</location>
    </subcellularLocation>
</comment>
<evidence type="ECO:0000256" key="6">
    <source>
        <dbReference type="ARBA" id="ARBA00022838"/>
    </source>
</evidence>
<organism evidence="11 12">
    <name type="scientific">Castilleja foliolosa</name>
    <dbReference type="NCBI Taxonomy" id="1961234"/>
    <lineage>
        <taxon>Eukaryota</taxon>
        <taxon>Viridiplantae</taxon>
        <taxon>Streptophyta</taxon>
        <taxon>Embryophyta</taxon>
        <taxon>Tracheophyta</taxon>
        <taxon>Spermatophyta</taxon>
        <taxon>Magnoliopsida</taxon>
        <taxon>eudicotyledons</taxon>
        <taxon>Gunneridae</taxon>
        <taxon>Pentapetalae</taxon>
        <taxon>asterids</taxon>
        <taxon>lamiids</taxon>
        <taxon>Lamiales</taxon>
        <taxon>Orobanchaceae</taxon>
        <taxon>Pedicularideae</taxon>
        <taxon>Castillejinae</taxon>
        <taxon>Castilleja</taxon>
    </lineage>
</organism>
<evidence type="ECO:0000313" key="11">
    <source>
        <dbReference type="EMBL" id="KAL3620402.1"/>
    </source>
</evidence>
<reference evidence="12" key="1">
    <citation type="journal article" date="2024" name="IScience">
        <title>Strigolactones Initiate the Formation of Haustorium-like Structures in Castilleja.</title>
        <authorList>
            <person name="Buerger M."/>
            <person name="Peterson D."/>
            <person name="Chory J."/>
        </authorList>
    </citation>
    <scope>NUCLEOTIDE SEQUENCE [LARGE SCALE GENOMIC DNA]</scope>
</reference>
<dbReference type="InterPro" id="IPR008685">
    <property type="entry name" value="Centromere_Mis12"/>
</dbReference>
<keyword evidence="9" id="KW-0137">Centromere</keyword>
<feature type="coiled-coil region" evidence="10">
    <location>
        <begin position="119"/>
        <end position="146"/>
    </location>
</feature>
<dbReference type="Pfam" id="PF05859">
    <property type="entry name" value="Mis12"/>
    <property type="match status" value="1"/>
</dbReference>
<evidence type="ECO:0000256" key="2">
    <source>
        <dbReference type="ARBA" id="ARBA00008643"/>
    </source>
</evidence>
<evidence type="ECO:0000256" key="9">
    <source>
        <dbReference type="ARBA" id="ARBA00023328"/>
    </source>
</evidence>
<keyword evidence="12" id="KW-1185">Reference proteome</keyword>
<keyword evidence="4" id="KW-0132">Cell division</keyword>
<evidence type="ECO:0008006" key="13">
    <source>
        <dbReference type="Google" id="ProtNLM"/>
    </source>
</evidence>
<keyword evidence="5" id="KW-0498">Mitosis</keyword>
<sequence>MEGSHSEAIFKSLNLSPQLFTNEVLNTVDDLLDEAFSFFLQTASAQLMITDGTDRSAELTRGVTYIRNLTQLTLDQRLQKWEEYCLRFLFHVPDGFSLPEKNELSRDDDDLLDLDVLTDAELDLQLESLRKKLTSVEKENAELDRKVCALEKQSLSCNQSSISIDEALQLYKKNGATQLFQELTDMASEFRAKVHNLKRRRVEENQCDRMHASGDGLFGAELEKLQEFLDEVTTL</sequence>
<comment type="similarity">
    <text evidence="2">Belongs to the mis12 family.</text>
</comment>
<dbReference type="PANTHER" id="PTHR14527">
    <property type="entry name" value="PROTEIN MIS12 HOMOLOG"/>
    <property type="match status" value="1"/>
</dbReference>
<evidence type="ECO:0000256" key="10">
    <source>
        <dbReference type="SAM" id="Coils"/>
    </source>
</evidence>
<gene>
    <name evidence="11" type="ORF">CASFOL_035314</name>
</gene>
<evidence type="ECO:0000256" key="5">
    <source>
        <dbReference type="ARBA" id="ARBA00022776"/>
    </source>
</evidence>
<name>A0ABD3BUM1_9LAMI</name>
<proteinExistence type="inferred from homology"/>
<keyword evidence="6" id="KW-0995">Kinetochore</keyword>
<evidence type="ECO:0000256" key="4">
    <source>
        <dbReference type="ARBA" id="ARBA00022618"/>
    </source>
</evidence>
<dbReference type="GO" id="GO:0051301">
    <property type="term" value="P:cell division"/>
    <property type="evidence" value="ECO:0007669"/>
    <property type="project" value="UniProtKB-KW"/>
</dbReference>
<evidence type="ECO:0000256" key="7">
    <source>
        <dbReference type="ARBA" id="ARBA00023054"/>
    </source>
</evidence>
<keyword evidence="7 10" id="KW-0175">Coiled coil</keyword>
<keyword evidence="3" id="KW-0158">Chromosome</keyword>
<dbReference type="AlphaFoldDB" id="A0ABD3BUM1"/>
<accession>A0ABD3BUM1</accession>